<evidence type="ECO:0000256" key="1">
    <source>
        <dbReference type="ARBA" id="ARBA00012528"/>
    </source>
</evidence>
<dbReference type="EC" id="2.7.7.65" evidence="1"/>
<dbReference type="PANTHER" id="PTHR45138:SF6">
    <property type="entry name" value="DIGUANYLATE CYCLASE DGCN"/>
    <property type="match status" value="1"/>
</dbReference>
<dbReference type="SMART" id="SM00267">
    <property type="entry name" value="GGDEF"/>
    <property type="match status" value="1"/>
</dbReference>
<comment type="caution">
    <text evidence="3">The sequence shown here is derived from an EMBL/GenBank/DDBJ whole genome shotgun (WGS) entry which is preliminary data.</text>
</comment>
<dbReference type="Pfam" id="PF00990">
    <property type="entry name" value="GGDEF"/>
    <property type="match status" value="1"/>
</dbReference>
<accession>A0ABS8GC84</accession>
<dbReference type="Proteomes" id="UP001520878">
    <property type="component" value="Unassembled WGS sequence"/>
</dbReference>
<dbReference type="Gene3D" id="3.30.70.270">
    <property type="match status" value="1"/>
</dbReference>
<organism evidence="3 4">
    <name type="scientific">Fluctibacter halophilus</name>
    <dbReference type="NCBI Taxonomy" id="226011"/>
    <lineage>
        <taxon>Bacteria</taxon>
        <taxon>Pseudomonadati</taxon>
        <taxon>Pseudomonadota</taxon>
        <taxon>Gammaproteobacteria</taxon>
        <taxon>Alteromonadales</taxon>
        <taxon>Alteromonadaceae</taxon>
        <taxon>Fluctibacter</taxon>
    </lineage>
</organism>
<dbReference type="InterPro" id="IPR050469">
    <property type="entry name" value="Diguanylate_Cyclase"/>
</dbReference>
<name>A0ABS8GC84_9ALTE</name>
<reference evidence="3 4" key="1">
    <citation type="submission" date="2021-10" db="EMBL/GenBank/DDBJ databases">
        <title>Draft genome of Aestuariibacter halophilus JC2043.</title>
        <authorList>
            <person name="Emsley S.A."/>
            <person name="Pfannmuller K.M."/>
            <person name="Ushijima B."/>
            <person name="Saw J.H."/>
            <person name="Videau P."/>
        </authorList>
    </citation>
    <scope>NUCLEOTIDE SEQUENCE [LARGE SCALE GENOMIC DNA]</scope>
    <source>
        <strain evidence="3 4">JC2043</strain>
    </source>
</reference>
<dbReference type="NCBIfam" id="TIGR00254">
    <property type="entry name" value="GGDEF"/>
    <property type="match status" value="1"/>
</dbReference>
<dbReference type="SUPFAM" id="SSF55073">
    <property type="entry name" value="Nucleotide cyclase"/>
    <property type="match status" value="1"/>
</dbReference>
<feature type="domain" description="GGDEF" evidence="2">
    <location>
        <begin position="167"/>
        <end position="294"/>
    </location>
</feature>
<keyword evidence="4" id="KW-1185">Reference proteome</keyword>
<dbReference type="InterPro" id="IPR029787">
    <property type="entry name" value="Nucleotide_cyclase"/>
</dbReference>
<dbReference type="PANTHER" id="PTHR45138">
    <property type="entry name" value="REGULATORY COMPONENTS OF SENSORY TRANSDUCTION SYSTEM"/>
    <property type="match status" value="1"/>
</dbReference>
<proteinExistence type="predicted"/>
<evidence type="ECO:0000313" key="3">
    <source>
        <dbReference type="EMBL" id="MCC2618182.1"/>
    </source>
</evidence>
<dbReference type="InterPro" id="IPR043128">
    <property type="entry name" value="Rev_trsase/Diguanyl_cyclase"/>
</dbReference>
<dbReference type="RefSeq" id="WP_229162821.1">
    <property type="nucleotide sequence ID" value="NZ_JAJEWP010000007.1"/>
</dbReference>
<dbReference type="CDD" id="cd01949">
    <property type="entry name" value="GGDEF"/>
    <property type="match status" value="1"/>
</dbReference>
<evidence type="ECO:0000259" key="2">
    <source>
        <dbReference type="PROSITE" id="PS50887"/>
    </source>
</evidence>
<protein>
    <recommendedName>
        <fullName evidence="1">diguanylate cyclase</fullName>
        <ecNumber evidence="1">2.7.7.65</ecNumber>
    </recommendedName>
</protein>
<dbReference type="EMBL" id="JAJEWP010000007">
    <property type="protein sequence ID" value="MCC2618182.1"/>
    <property type="molecule type" value="Genomic_DNA"/>
</dbReference>
<evidence type="ECO:0000313" key="4">
    <source>
        <dbReference type="Proteomes" id="UP001520878"/>
    </source>
</evidence>
<dbReference type="InterPro" id="IPR000160">
    <property type="entry name" value="GGDEF_dom"/>
</dbReference>
<gene>
    <name evidence="3" type="ORF">LJ739_18140</name>
</gene>
<dbReference type="PROSITE" id="PS50887">
    <property type="entry name" value="GGDEF"/>
    <property type="match status" value="1"/>
</dbReference>
<sequence length="294" mass="32883">MEQSVTTTLHATPYFSLSNHVCGLSQQDSYLLLQDLVADLDVDVLAQTFAKHVRAHLPLAALRITLDEHTITIGDAALSCNIKSFEITHLQHHVGTVDFGFSRLLSDRELVVLADLQRYLRAPLQHAREIHRLKTMAMRDHLTGLGNRALYEDTLHRLVCQSKRTHEGFGILVIDLDRFKQVNDSHGHDEGDRVLVAIADVLNNALRETDYSFRFGGDEFCCLLPGSSKEENQLIAQRIQHAVEQHPLLTQHGVSCSIGSAAYQQQDNERGLFSRADLALYEAKNAGRNCIKAA</sequence>